<evidence type="ECO:0000313" key="6">
    <source>
        <dbReference type="EMBL" id="APT73759.1"/>
    </source>
</evidence>
<dbReference type="InterPro" id="IPR014710">
    <property type="entry name" value="RmlC-like_jellyroll"/>
</dbReference>
<evidence type="ECO:0000256" key="3">
    <source>
        <dbReference type="ARBA" id="ARBA00023163"/>
    </source>
</evidence>
<evidence type="ECO:0000256" key="2">
    <source>
        <dbReference type="ARBA" id="ARBA00023125"/>
    </source>
</evidence>
<keyword evidence="1" id="KW-0805">Transcription regulation</keyword>
<dbReference type="Gene3D" id="2.60.120.10">
    <property type="entry name" value="Jelly Rolls"/>
    <property type="match status" value="1"/>
</dbReference>
<dbReference type="RefSeq" id="WP_012056980.1">
    <property type="nucleotide sequence ID" value="NZ_CP007389.1"/>
</dbReference>
<dbReference type="SMART" id="SM00419">
    <property type="entry name" value="HTH_CRP"/>
    <property type="match status" value="1"/>
</dbReference>
<dbReference type="EMBL" id="CP007389">
    <property type="protein sequence ID" value="APT73759.1"/>
    <property type="molecule type" value="Genomic_DNA"/>
</dbReference>
<dbReference type="PROSITE" id="PS51063">
    <property type="entry name" value="HTH_CRP_2"/>
    <property type="match status" value="1"/>
</dbReference>
<reference evidence="6 7" key="1">
    <citation type="submission" date="2014-02" db="EMBL/GenBank/DDBJ databases">
        <title>Diversity of Thermotogales isolates from hydrothermal vents.</title>
        <authorList>
            <person name="Haverkamp T.H.A."/>
            <person name="Lossouarn J."/>
            <person name="Geslin C."/>
            <person name="Nesbo C.L."/>
        </authorList>
    </citation>
    <scope>NUCLEOTIDE SEQUENCE [LARGE SCALE GENOMIC DNA]</scope>
    <source>
        <strain evidence="6 7">431</strain>
    </source>
</reference>
<accession>A0ABM6GE59</accession>
<keyword evidence="3" id="KW-0804">Transcription</keyword>
<dbReference type="InterPro" id="IPR018490">
    <property type="entry name" value="cNMP-bd_dom_sf"/>
</dbReference>
<dbReference type="InterPro" id="IPR012318">
    <property type="entry name" value="HTH_CRP"/>
</dbReference>
<evidence type="ECO:0000259" key="5">
    <source>
        <dbReference type="PROSITE" id="PS51063"/>
    </source>
</evidence>
<protein>
    <submittedName>
        <fullName evidence="6">Crp/Fnr family transcriptional regulator</fullName>
    </submittedName>
</protein>
<keyword evidence="2" id="KW-0238">DNA-binding</keyword>
<organism evidence="6 7">
    <name type="scientific">Thermosipho melanesiensis</name>
    <dbReference type="NCBI Taxonomy" id="46541"/>
    <lineage>
        <taxon>Bacteria</taxon>
        <taxon>Thermotogati</taxon>
        <taxon>Thermotogota</taxon>
        <taxon>Thermotogae</taxon>
        <taxon>Thermotogales</taxon>
        <taxon>Fervidobacteriaceae</taxon>
        <taxon>Thermosipho</taxon>
    </lineage>
</organism>
<keyword evidence="7" id="KW-1185">Reference proteome</keyword>
<dbReference type="InterPro" id="IPR036390">
    <property type="entry name" value="WH_DNA-bd_sf"/>
</dbReference>
<gene>
    <name evidence="6" type="ORF">BW47_04080</name>
</gene>
<dbReference type="PROSITE" id="PS50042">
    <property type="entry name" value="CNMP_BINDING_3"/>
    <property type="match status" value="1"/>
</dbReference>
<dbReference type="InterPro" id="IPR000595">
    <property type="entry name" value="cNMP-bd_dom"/>
</dbReference>
<dbReference type="Proteomes" id="UP000185490">
    <property type="component" value="Chromosome"/>
</dbReference>
<feature type="domain" description="Cyclic nucleotide-binding" evidence="4">
    <location>
        <begin position="13"/>
        <end position="136"/>
    </location>
</feature>
<evidence type="ECO:0000313" key="7">
    <source>
        <dbReference type="Proteomes" id="UP000185490"/>
    </source>
</evidence>
<name>A0ABM6GE59_9BACT</name>
<dbReference type="Pfam" id="PF13545">
    <property type="entry name" value="HTH_Crp_2"/>
    <property type="match status" value="1"/>
</dbReference>
<feature type="domain" description="HTH crp-type" evidence="5">
    <location>
        <begin position="150"/>
        <end position="216"/>
    </location>
</feature>
<evidence type="ECO:0000256" key="1">
    <source>
        <dbReference type="ARBA" id="ARBA00023015"/>
    </source>
</evidence>
<dbReference type="SUPFAM" id="SSF51206">
    <property type="entry name" value="cAMP-binding domain-like"/>
    <property type="match status" value="1"/>
</dbReference>
<dbReference type="Pfam" id="PF00027">
    <property type="entry name" value="cNMP_binding"/>
    <property type="match status" value="1"/>
</dbReference>
<sequence length="220" mass="25628">MHPIIDKFSKIEVFKKLKIVELEELFKNRDIIFEEYEEGVLIKSQGEVIDEIMILINGKVKAEMTDYNGKSLMVEEIDAPNFLAINITFSKEEKLPVDIITLKKSLVAYMKKDKVFDLAMKNREFLKALVEYLGSKFYFISQKLWFVTLNSLKDKILIYLSSKFDGREVVILDKTIEQLSQLFGSTRPALSRAFSQLEKEGIIKKEGNKVYLLDKDFFEK</sequence>
<dbReference type="SUPFAM" id="SSF46785">
    <property type="entry name" value="Winged helix' DNA-binding domain"/>
    <property type="match status" value="1"/>
</dbReference>
<evidence type="ECO:0000259" key="4">
    <source>
        <dbReference type="PROSITE" id="PS50042"/>
    </source>
</evidence>
<proteinExistence type="predicted"/>